<dbReference type="Pfam" id="PF00733">
    <property type="entry name" value="Asn_synthase"/>
    <property type="match status" value="2"/>
</dbReference>
<feature type="domain" description="Asparagine synthetase" evidence="1">
    <location>
        <begin position="223"/>
        <end position="353"/>
    </location>
</feature>
<dbReference type="PANTHER" id="PTHR43284">
    <property type="entry name" value="ASPARAGINE SYNTHETASE (GLUTAMINE-HYDROLYZING)"/>
    <property type="match status" value="1"/>
</dbReference>
<accession>A0A9W4RU13</accession>
<dbReference type="Proteomes" id="UP001152533">
    <property type="component" value="Unassembled WGS sequence"/>
</dbReference>
<dbReference type="InterPro" id="IPR051786">
    <property type="entry name" value="ASN_synthetase/amidase"/>
</dbReference>
<evidence type="ECO:0000259" key="1">
    <source>
        <dbReference type="Pfam" id="PF00733"/>
    </source>
</evidence>
<dbReference type="SUPFAM" id="SSF52402">
    <property type="entry name" value="Adenine nucleotide alpha hydrolases-like"/>
    <property type="match status" value="1"/>
</dbReference>
<proteinExistence type="predicted"/>
<organism evidence="2 3">
    <name type="scientific">Colletotrichum noveboracense</name>
    <dbReference type="NCBI Taxonomy" id="2664923"/>
    <lineage>
        <taxon>Eukaryota</taxon>
        <taxon>Fungi</taxon>
        <taxon>Dikarya</taxon>
        <taxon>Ascomycota</taxon>
        <taxon>Pezizomycotina</taxon>
        <taxon>Sordariomycetes</taxon>
        <taxon>Hypocreomycetidae</taxon>
        <taxon>Glomerellales</taxon>
        <taxon>Glomerellaceae</taxon>
        <taxon>Colletotrichum</taxon>
        <taxon>Colletotrichum gloeosporioides species complex</taxon>
    </lineage>
</organism>
<dbReference type="CDD" id="cd01991">
    <property type="entry name" value="Asn_synthase_B_C"/>
    <property type="match status" value="1"/>
</dbReference>
<dbReference type="GO" id="GO:0004066">
    <property type="term" value="F:asparagine synthase (glutamine-hydrolyzing) activity"/>
    <property type="evidence" value="ECO:0007669"/>
    <property type="project" value="InterPro"/>
</dbReference>
<feature type="domain" description="Asparagine synthetase" evidence="1">
    <location>
        <begin position="395"/>
        <end position="445"/>
    </location>
</feature>
<protein>
    <recommendedName>
        <fullName evidence="1">Asparagine synthetase domain-containing protein</fullName>
    </recommendedName>
</protein>
<comment type="caution">
    <text evidence="2">The sequence shown here is derived from an EMBL/GenBank/DDBJ whole genome shotgun (WGS) entry which is preliminary data.</text>
</comment>
<name>A0A9W4RU13_9PEZI</name>
<dbReference type="Gene3D" id="3.40.50.620">
    <property type="entry name" value="HUPs"/>
    <property type="match status" value="1"/>
</dbReference>
<gene>
    <name evidence="2" type="ORF">CGXH109_LOCUS67700</name>
</gene>
<dbReference type="EMBL" id="CAMGZC010000457">
    <property type="protein sequence ID" value="CAI0647649.1"/>
    <property type="molecule type" value="Genomic_DNA"/>
</dbReference>
<evidence type="ECO:0000313" key="3">
    <source>
        <dbReference type="Proteomes" id="UP001152533"/>
    </source>
</evidence>
<dbReference type="InterPro" id="IPR014729">
    <property type="entry name" value="Rossmann-like_a/b/a_fold"/>
</dbReference>
<dbReference type="AlphaFoldDB" id="A0A9W4RU13"/>
<keyword evidence="3" id="KW-1185">Reference proteome</keyword>
<sequence>MIQPLLDEMVGSMKSASVDILLEIEYILKMAVTSSNGASSSDTQPVPSWILLSNLAVASLEKSHQYTTHSGVRVYGQGTALGSGAYTWLDGDASPRHFHEWATSIEVKGDLVRFQTAAMNNPPLYAVQNTTTRAWAVGSNPFILNVARSQWGMPIGFVDPTVINRDSTTSFQGVSQLPPHTYFELKKDESGWLLSTQERRDPLFSALSPRITDYDEAGSAFVSAVQRAVSEITKSDKEVASLLSGGIDSGAVTTFAVRAGLKVTAYSAGSPWGNEHEEAQELADYLGIPLVRLELSSKDLLDAGPETMRALGTAERERVDIQITLTALMRSGLIKEKHILTGYGNDLMLIGLPPDSADTDVLIRDIITEVDLARHSGEFQDFVAGTWGKKLSHVYWHQDVVRTALDIHPSCKVHGGREKAFFRAAMEQFIPKTAAWRKKIGIHVGGGMQGGLDALFGGLDGKVEVYNRIFRALSDQTLADPFGSIDHLAPRSEESGK</sequence>
<evidence type="ECO:0000313" key="2">
    <source>
        <dbReference type="EMBL" id="CAI0647649.1"/>
    </source>
</evidence>
<reference evidence="2" key="1">
    <citation type="submission" date="2022-08" db="EMBL/GenBank/DDBJ databases">
        <authorList>
            <person name="Giroux E."/>
            <person name="Giroux E."/>
        </authorList>
    </citation>
    <scope>NUCLEOTIDE SEQUENCE</scope>
    <source>
        <strain evidence="2">H1091258</strain>
    </source>
</reference>
<dbReference type="PANTHER" id="PTHR43284:SF1">
    <property type="entry name" value="ASPARAGINE SYNTHETASE"/>
    <property type="match status" value="1"/>
</dbReference>
<dbReference type="InterPro" id="IPR001962">
    <property type="entry name" value="Asn_synthase"/>
</dbReference>
<dbReference type="GO" id="GO:0006529">
    <property type="term" value="P:asparagine biosynthetic process"/>
    <property type="evidence" value="ECO:0007669"/>
    <property type="project" value="InterPro"/>
</dbReference>